<accession>A0A953I131</accession>
<evidence type="ECO:0000313" key="1">
    <source>
        <dbReference type="EMBL" id="MBY6275610.1"/>
    </source>
</evidence>
<dbReference type="RefSeq" id="WP_273378509.1">
    <property type="nucleotide sequence ID" value="NZ_PIUK01000032.1"/>
</dbReference>
<evidence type="ECO:0000313" key="2">
    <source>
        <dbReference type="Proteomes" id="UP000732377"/>
    </source>
</evidence>
<gene>
    <name evidence="1" type="ORF">CWE10_05210</name>
</gene>
<sequence>MKLGMDLVARHPLPLSLGTFFETWIATAAGSARRSLGRDEYHLRIQVDTGARLAATGRTHVCQVDLEAASLGRNGARPALLTPVDVPDGSPVIWGIRTNRFLDVADLIASAGARLLREGSEPAPFALDDPRVRLECVAPGRYIVDITRLLAD</sequence>
<organism evidence="1 2">
    <name type="scientific">Symbiobacterium thermophilum</name>
    <dbReference type="NCBI Taxonomy" id="2734"/>
    <lineage>
        <taxon>Bacteria</taxon>
        <taxon>Bacillati</taxon>
        <taxon>Bacillota</taxon>
        <taxon>Clostridia</taxon>
        <taxon>Eubacteriales</taxon>
        <taxon>Symbiobacteriaceae</taxon>
        <taxon>Symbiobacterium</taxon>
    </lineage>
</organism>
<dbReference type="EMBL" id="PIUK01000032">
    <property type="protein sequence ID" value="MBY6275610.1"/>
    <property type="molecule type" value="Genomic_DNA"/>
</dbReference>
<name>A0A953I131_SYMTR</name>
<dbReference type="Proteomes" id="UP000732377">
    <property type="component" value="Unassembled WGS sequence"/>
</dbReference>
<dbReference type="AlphaFoldDB" id="A0A953I131"/>
<protein>
    <submittedName>
        <fullName evidence="1">Uncharacterized protein</fullName>
    </submittedName>
</protein>
<proteinExistence type="predicted"/>
<reference evidence="1" key="1">
    <citation type="submission" date="2017-11" db="EMBL/GenBank/DDBJ databases">
        <title>Three new genomes from thermophilic consortium.</title>
        <authorList>
            <person name="Quaggio R."/>
            <person name="Amgarten D."/>
            <person name="Setubal J.C."/>
        </authorList>
    </citation>
    <scope>NUCLEOTIDE SEQUENCE</scope>
    <source>
        <strain evidence="1">ZCTH01-B2</strain>
    </source>
</reference>
<comment type="caution">
    <text evidence="1">The sequence shown here is derived from an EMBL/GenBank/DDBJ whole genome shotgun (WGS) entry which is preliminary data.</text>
</comment>